<gene>
    <name evidence="1" type="ORF">MEUPH1_LOCUS13949</name>
</gene>
<organism evidence="1 2">
    <name type="scientific">Macrosiphum euphorbiae</name>
    <name type="common">potato aphid</name>
    <dbReference type="NCBI Taxonomy" id="13131"/>
    <lineage>
        <taxon>Eukaryota</taxon>
        <taxon>Metazoa</taxon>
        <taxon>Ecdysozoa</taxon>
        <taxon>Arthropoda</taxon>
        <taxon>Hexapoda</taxon>
        <taxon>Insecta</taxon>
        <taxon>Pterygota</taxon>
        <taxon>Neoptera</taxon>
        <taxon>Paraneoptera</taxon>
        <taxon>Hemiptera</taxon>
        <taxon>Sternorrhyncha</taxon>
        <taxon>Aphidomorpha</taxon>
        <taxon>Aphidoidea</taxon>
        <taxon>Aphididae</taxon>
        <taxon>Macrosiphini</taxon>
        <taxon>Macrosiphum</taxon>
    </lineage>
</organism>
<protein>
    <submittedName>
        <fullName evidence="1">Uncharacterized protein</fullName>
    </submittedName>
</protein>
<dbReference type="Proteomes" id="UP001160148">
    <property type="component" value="Unassembled WGS sequence"/>
</dbReference>
<comment type="caution">
    <text evidence="1">The sequence shown here is derived from an EMBL/GenBank/DDBJ whole genome shotgun (WGS) entry which is preliminary data.</text>
</comment>
<accession>A0AAV0WRT8</accession>
<dbReference type="EMBL" id="CARXXK010000002">
    <property type="protein sequence ID" value="CAI6358438.1"/>
    <property type="molecule type" value="Genomic_DNA"/>
</dbReference>
<sequence>MVYKNDYHTVPPILMRGVLNYERRPLEAPLFAFQTLFSADNGDKLFDILEEMNLNMTMMDEKSDLLPQFKSMRQ</sequence>
<evidence type="ECO:0000313" key="1">
    <source>
        <dbReference type="EMBL" id="CAI6358438.1"/>
    </source>
</evidence>
<keyword evidence="2" id="KW-1185">Reference proteome</keyword>
<reference evidence="1 2" key="1">
    <citation type="submission" date="2023-01" db="EMBL/GenBank/DDBJ databases">
        <authorList>
            <person name="Whitehead M."/>
        </authorList>
    </citation>
    <scope>NUCLEOTIDE SEQUENCE [LARGE SCALE GENOMIC DNA]</scope>
</reference>
<name>A0AAV0WRT8_9HEMI</name>
<dbReference type="AlphaFoldDB" id="A0AAV0WRT8"/>
<proteinExistence type="predicted"/>
<evidence type="ECO:0000313" key="2">
    <source>
        <dbReference type="Proteomes" id="UP001160148"/>
    </source>
</evidence>